<evidence type="ECO:0000313" key="2">
    <source>
        <dbReference type="Proteomes" id="UP000003880"/>
    </source>
</evidence>
<accession>D4B6W1</accession>
<sequence length="94" mass="10179">MMADCPVRATSGAGRIFTVVAGHRTALLLVLNDGNSGLEMPRAQDMLLAIVGHDAGDLTGMATQALLAIDHNKTIHGFLLFWLQKPYSLYDCCY</sequence>
<comment type="caution">
    <text evidence="1">The sequence shown here is derived from an EMBL/GenBank/DDBJ whole genome shotgun (WGS) entry which is preliminary data.</text>
</comment>
<name>D4B6W1_9ENTR</name>
<dbReference type="Proteomes" id="UP000003880">
    <property type="component" value="Unassembled WGS sequence"/>
</dbReference>
<evidence type="ECO:0000313" key="1">
    <source>
        <dbReference type="EMBL" id="EFE09891.1"/>
    </source>
</evidence>
<dbReference type="AlphaFoldDB" id="D4B6W1"/>
<reference evidence="1 2" key="1">
    <citation type="submission" date="2010-02" db="EMBL/GenBank/DDBJ databases">
        <authorList>
            <person name="Weinstock G."/>
            <person name="Sodergren E."/>
            <person name="Clifton S."/>
            <person name="Fulton L."/>
            <person name="Fulton B."/>
            <person name="Courtney L."/>
            <person name="Fronick C."/>
            <person name="Harrison M."/>
            <person name="Strong C."/>
            <person name="Farmer C."/>
            <person name="Delahaunty K."/>
            <person name="Markovic C."/>
            <person name="Hall O."/>
            <person name="Minx P."/>
            <person name="Tomlinson C."/>
            <person name="Mitreva M."/>
            <person name="Nelson J."/>
            <person name="Hou S."/>
            <person name="Wollam A."/>
            <person name="Pepin K.H."/>
            <person name="Johnson M."/>
            <person name="Bhonagiri V."/>
            <person name="Zhang X."/>
            <person name="Suruliraj S."/>
            <person name="Warren W."/>
            <person name="Chinwalla A."/>
            <person name="Mardis E.R."/>
            <person name="Wilson R.K."/>
        </authorList>
    </citation>
    <scope>NUCLEOTIDE SEQUENCE [LARGE SCALE GENOMIC DNA]</scope>
    <source>
        <strain evidence="1 2">ATCC 29220</strain>
    </source>
</reference>
<protein>
    <submittedName>
        <fullName evidence="1">Uncharacterized protein</fullName>
    </submittedName>
</protein>
<dbReference type="EMBL" id="ABWL02000002">
    <property type="protein sequence ID" value="EFE09891.1"/>
    <property type="molecule type" value="Genomic_DNA"/>
</dbReference>
<proteinExistence type="predicted"/>
<dbReference type="HOGENOM" id="CLU_173166_0_0_6"/>
<gene>
    <name evidence="1" type="ORF">CIT292_06050</name>
</gene>
<organism evidence="1 2">
    <name type="scientific">Citrobacter youngae ATCC 29220</name>
    <dbReference type="NCBI Taxonomy" id="500640"/>
    <lineage>
        <taxon>Bacteria</taxon>
        <taxon>Pseudomonadati</taxon>
        <taxon>Pseudomonadota</taxon>
        <taxon>Gammaproteobacteria</taxon>
        <taxon>Enterobacterales</taxon>
        <taxon>Enterobacteriaceae</taxon>
        <taxon>Citrobacter</taxon>
        <taxon>Citrobacter freundii complex</taxon>
    </lineage>
</organism>